<gene>
    <name evidence="2" type="ORF">PPNO1_LOCUS5257</name>
</gene>
<evidence type="ECO:0000313" key="2">
    <source>
        <dbReference type="EMBL" id="CAI4215546.1"/>
    </source>
</evidence>
<feature type="region of interest" description="Disordered" evidence="1">
    <location>
        <begin position="39"/>
        <end position="61"/>
    </location>
</feature>
<accession>A0A9P1MCA9</accession>
<dbReference type="Proteomes" id="UP000838763">
    <property type="component" value="Unassembled WGS sequence"/>
</dbReference>
<organism evidence="2 3">
    <name type="scientific">Parascedosporium putredinis</name>
    <dbReference type="NCBI Taxonomy" id="1442378"/>
    <lineage>
        <taxon>Eukaryota</taxon>
        <taxon>Fungi</taxon>
        <taxon>Dikarya</taxon>
        <taxon>Ascomycota</taxon>
        <taxon>Pezizomycotina</taxon>
        <taxon>Sordariomycetes</taxon>
        <taxon>Hypocreomycetidae</taxon>
        <taxon>Microascales</taxon>
        <taxon>Microascaceae</taxon>
        <taxon>Parascedosporium</taxon>
    </lineage>
</organism>
<dbReference type="AlphaFoldDB" id="A0A9P1MCA9"/>
<name>A0A9P1MCA9_9PEZI</name>
<evidence type="ECO:0000256" key="1">
    <source>
        <dbReference type="SAM" id="MobiDB-lite"/>
    </source>
</evidence>
<reference evidence="2" key="1">
    <citation type="submission" date="2022-11" db="EMBL/GenBank/DDBJ databases">
        <authorList>
            <person name="Scott C."/>
            <person name="Bruce N."/>
        </authorList>
    </citation>
    <scope>NUCLEOTIDE SEQUENCE</scope>
</reference>
<proteinExistence type="predicted"/>
<keyword evidence="3" id="KW-1185">Reference proteome</keyword>
<feature type="compositionally biased region" description="Polar residues" evidence="1">
    <location>
        <begin position="45"/>
        <end position="61"/>
    </location>
</feature>
<evidence type="ECO:0000313" key="3">
    <source>
        <dbReference type="Proteomes" id="UP000838763"/>
    </source>
</evidence>
<sequence>MTGHGETKGGNATSNPSVTAVTALSRGDLEEYIPDNIFARITSAPPETQNQDAQSDPTRSMSLEELDQFMAAVTPAKALDQLI</sequence>
<comment type="caution">
    <text evidence="2">The sequence shown here is derived from an EMBL/GenBank/DDBJ whole genome shotgun (WGS) entry which is preliminary data.</text>
</comment>
<protein>
    <submittedName>
        <fullName evidence="2">Uncharacterized protein</fullName>
    </submittedName>
</protein>
<dbReference type="EMBL" id="CALLCH030000012">
    <property type="protein sequence ID" value="CAI4215546.1"/>
    <property type="molecule type" value="Genomic_DNA"/>
</dbReference>